<comment type="subcellular location">
    <subcellularLocation>
        <location evidence="7">Mitochondrion</location>
    </subcellularLocation>
    <subcellularLocation>
        <location evidence="7">Nucleus</location>
    </subcellularLocation>
</comment>
<name>A0AAN6IUX8_EXODE</name>
<keyword evidence="2 7" id="KW-0227">DNA damage</keyword>
<feature type="compositionally biased region" description="Low complexity" evidence="9">
    <location>
        <begin position="75"/>
        <end position="84"/>
    </location>
</feature>
<sequence length="446" mass="49515">MLWPRTVSRVNLSTRSLPPRRHTHLLVLAYRHSRAMSSLKRKEPPTSASQPKRNGDLTSFFGPPKVTPSGGGKPTSFTSSSTASDAPPLKFDKDKWVASLTEEQRKLLKLEIDTLDPSWLGALKDEVTSPSFLELKRFLQKEIDSGQKIYPPLEDVYSWSRHCPLHKVRVVILGQDPYHGHNQAHGLCFSVRPPTPAPPSLKNIYIAIKKDYPDFSPPPKNSGLLTPWADQGVLLLNTCLTVRAGQANSHANRGWEKFTQKVIDTVVKVRTRGVVFLAWGMPAQKRCEKITGGRHLVLKSVHPSPLSAHKGFFDCGHFKKANEWLESRYGPEGVIDWNLNVQHPIKAPPVQEPVKATASQEKTPEEDGPVTELPEKTDGEKVVQKDEFDGEDDEDAIAAMEEIARQEDQAEATKKTNVESGGPDDGGEPKGTREETKSEATDEKAV</sequence>
<dbReference type="SMART" id="SM00987">
    <property type="entry name" value="UreE_C"/>
    <property type="match status" value="1"/>
</dbReference>
<protein>
    <recommendedName>
        <fullName evidence="7">Uracil-DNA glycosylase</fullName>
        <shortName evidence="7">UDG</shortName>
        <ecNumber evidence="7">3.2.2.27</ecNumber>
    </recommendedName>
</protein>
<comment type="similarity">
    <text evidence="1 7">Belongs to the uracil-DNA glycosylase (UDG) superfamily. UNG family.</text>
</comment>
<feature type="region of interest" description="Disordered" evidence="9">
    <location>
        <begin position="349"/>
        <end position="446"/>
    </location>
</feature>
<comment type="function">
    <text evidence="7">Excises uracil residues from the DNA which can arise as a result of misincorporation of dUMP residues by DNA polymerase or due to deamination of cytosine.</text>
</comment>
<dbReference type="NCBIfam" id="NF003592">
    <property type="entry name" value="PRK05254.1-5"/>
    <property type="match status" value="1"/>
</dbReference>
<dbReference type="InterPro" id="IPR002043">
    <property type="entry name" value="UDG_fam1"/>
</dbReference>
<dbReference type="Pfam" id="PF03167">
    <property type="entry name" value="UDG"/>
    <property type="match status" value="1"/>
</dbReference>
<dbReference type="NCBIfam" id="TIGR00628">
    <property type="entry name" value="ung"/>
    <property type="match status" value="1"/>
</dbReference>
<dbReference type="NCBIfam" id="NF003591">
    <property type="entry name" value="PRK05254.1-4"/>
    <property type="match status" value="1"/>
</dbReference>
<comment type="catalytic activity">
    <reaction evidence="7">
        <text>Hydrolyzes single-stranded DNA or mismatched double-stranded DNA and polynucleotides, releasing free uracil.</text>
        <dbReference type="EC" id="3.2.2.27"/>
    </reaction>
</comment>
<dbReference type="PROSITE" id="PS00130">
    <property type="entry name" value="U_DNA_GLYCOSYLASE"/>
    <property type="match status" value="1"/>
</dbReference>
<dbReference type="SUPFAM" id="SSF52141">
    <property type="entry name" value="Uracil-DNA glycosylase-like"/>
    <property type="match status" value="1"/>
</dbReference>
<evidence type="ECO:0000256" key="7">
    <source>
        <dbReference type="HAMAP-Rule" id="MF_03166"/>
    </source>
</evidence>
<keyword evidence="6 7" id="KW-0539">Nucleus</keyword>
<keyword evidence="11" id="KW-0326">Glycosidase</keyword>
<proteinExistence type="inferred from homology"/>
<dbReference type="SMART" id="SM00986">
    <property type="entry name" value="UDG"/>
    <property type="match status" value="1"/>
</dbReference>
<feature type="compositionally biased region" description="Basic and acidic residues" evidence="9">
    <location>
        <begin position="402"/>
        <end position="417"/>
    </location>
</feature>
<dbReference type="InterPro" id="IPR005122">
    <property type="entry name" value="Uracil-DNA_glycosylase-like"/>
</dbReference>
<keyword evidence="4 7" id="KW-0496">Mitochondrion</keyword>
<dbReference type="InterPro" id="IPR018085">
    <property type="entry name" value="Ura-DNA_Glyclase_AS"/>
</dbReference>
<dbReference type="Proteomes" id="UP001161757">
    <property type="component" value="Unassembled WGS sequence"/>
</dbReference>
<dbReference type="EMBL" id="JAJGCB010000007">
    <property type="protein sequence ID" value="KAJ8991860.1"/>
    <property type="molecule type" value="Genomic_DNA"/>
</dbReference>
<gene>
    <name evidence="7 11" type="primary">UNG1</name>
    <name evidence="11" type="ORF">HRR80_004481</name>
</gene>
<keyword evidence="5 7" id="KW-0234">DNA repair</keyword>
<dbReference type="GO" id="GO:0005634">
    <property type="term" value="C:nucleus"/>
    <property type="evidence" value="ECO:0007669"/>
    <property type="project" value="UniProtKB-SubCell"/>
</dbReference>
<dbReference type="NCBIfam" id="NF003588">
    <property type="entry name" value="PRK05254.1-1"/>
    <property type="match status" value="1"/>
</dbReference>
<comment type="caution">
    <text evidence="11">The sequence shown here is derived from an EMBL/GenBank/DDBJ whole genome shotgun (WGS) entry which is preliminary data.</text>
</comment>
<keyword evidence="3 7" id="KW-0378">Hydrolase</keyword>
<dbReference type="CDD" id="cd10027">
    <property type="entry name" value="UDG-F1-like"/>
    <property type="match status" value="1"/>
</dbReference>
<dbReference type="GO" id="GO:0004844">
    <property type="term" value="F:uracil DNA N-glycosylase activity"/>
    <property type="evidence" value="ECO:0007669"/>
    <property type="project" value="UniProtKB-UniRule"/>
</dbReference>
<feature type="active site" description="Proton acceptor" evidence="7 8">
    <location>
        <position position="176"/>
    </location>
</feature>
<feature type="compositionally biased region" description="Basic and acidic residues" evidence="9">
    <location>
        <begin position="373"/>
        <end position="387"/>
    </location>
</feature>
<dbReference type="GO" id="GO:0097510">
    <property type="term" value="P:base-excision repair, AP site formation via deaminated base removal"/>
    <property type="evidence" value="ECO:0007669"/>
    <property type="project" value="TreeGrafter"/>
</dbReference>
<dbReference type="PANTHER" id="PTHR11264:SF0">
    <property type="entry name" value="URACIL-DNA GLYCOSYLASE"/>
    <property type="match status" value="1"/>
</dbReference>
<evidence type="ECO:0000256" key="9">
    <source>
        <dbReference type="SAM" id="MobiDB-lite"/>
    </source>
</evidence>
<evidence type="ECO:0000256" key="8">
    <source>
        <dbReference type="PROSITE-ProRule" id="PRU10072"/>
    </source>
</evidence>
<dbReference type="FunFam" id="3.40.470.10:FF:000007">
    <property type="entry name" value="Uracil-DNA glycosylase"/>
    <property type="match status" value="1"/>
</dbReference>
<evidence type="ECO:0000256" key="5">
    <source>
        <dbReference type="ARBA" id="ARBA00023204"/>
    </source>
</evidence>
<feature type="domain" description="Uracil-DNA glycosylase-like" evidence="10">
    <location>
        <begin position="161"/>
        <end position="325"/>
    </location>
</feature>
<evidence type="ECO:0000313" key="11">
    <source>
        <dbReference type="EMBL" id="KAJ8991860.1"/>
    </source>
</evidence>
<evidence type="ECO:0000256" key="3">
    <source>
        <dbReference type="ARBA" id="ARBA00022801"/>
    </source>
</evidence>
<dbReference type="Gene3D" id="3.40.470.10">
    <property type="entry name" value="Uracil-DNA glycosylase-like domain"/>
    <property type="match status" value="1"/>
</dbReference>
<accession>A0AAN6IUX8</accession>
<evidence type="ECO:0000256" key="6">
    <source>
        <dbReference type="ARBA" id="ARBA00023242"/>
    </source>
</evidence>
<feature type="compositionally biased region" description="Basic and acidic residues" evidence="9">
    <location>
        <begin position="427"/>
        <end position="446"/>
    </location>
</feature>
<dbReference type="EC" id="3.2.2.27" evidence="7"/>
<dbReference type="HAMAP" id="MF_00148">
    <property type="entry name" value="UDG"/>
    <property type="match status" value="1"/>
</dbReference>
<dbReference type="GO" id="GO:0005739">
    <property type="term" value="C:mitochondrion"/>
    <property type="evidence" value="ECO:0007669"/>
    <property type="project" value="UniProtKB-SubCell"/>
</dbReference>
<evidence type="ECO:0000256" key="2">
    <source>
        <dbReference type="ARBA" id="ARBA00022763"/>
    </source>
</evidence>
<organism evidence="11 12">
    <name type="scientific">Exophiala dermatitidis</name>
    <name type="common">Black yeast-like fungus</name>
    <name type="synonym">Wangiella dermatitidis</name>
    <dbReference type="NCBI Taxonomy" id="5970"/>
    <lineage>
        <taxon>Eukaryota</taxon>
        <taxon>Fungi</taxon>
        <taxon>Dikarya</taxon>
        <taxon>Ascomycota</taxon>
        <taxon>Pezizomycotina</taxon>
        <taxon>Eurotiomycetes</taxon>
        <taxon>Chaetothyriomycetidae</taxon>
        <taxon>Chaetothyriales</taxon>
        <taxon>Herpotrichiellaceae</taxon>
        <taxon>Exophiala</taxon>
    </lineage>
</organism>
<dbReference type="NCBIfam" id="NF003589">
    <property type="entry name" value="PRK05254.1-2"/>
    <property type="match status" value="1"/>
</dbReference>
<evidence type="ECO:0000259" key="10">
    <source>
        <dbReference type="SMART" id="SM00986"/>
    </source>
</evidence>
<feature type="region of interest" description="Disordered" evidence="9">
    <location>
        <begin position="36"/>
        <end position="85"/>
    </location>
</feature>
<dbReference type="PANTHER" id="PTHR11264">
    <property type="entry name" value="URACIL-DNA GLYCOSYLASE"/>
    <property type="match status" value="1"/>
</dbReference>
<evidence type="ECO:0000256" key="4">
    <source>
        <dbReference type="ARBA" id="ARBA00023128"/>
    </source>
</evidence>
<dbReference type="InterPro" id="IPR036895">
    <property type="entry name" value="Uracil-DNA_glycosylase-like_sf"/>
</dbReference>
<evidence type="ECO:0000313" key="12">
    <source>
        <dbReference type="Proteomes" id="UP001161757"/>
    </source>
</evidence>
<reference evidence="11" key="1">
    <citation type="submission" date="2023-01" db="EMBL/GenBank/DDBJ databases">
        <title>Exophiala dermititidis isolated from Cystic Fibrosis Patient.</title>
        <authorList>
            <person name="Kurbessoian T."/>
            <person name="Crocker A."/>
            <person name="Murante D."/>
            <person name="Hogan D.A."/>
            <person name="Stajich J.E."/>
        </authorList>
    </citation>
    <scope>NUCLEOTIDE SEQUENCE</scope>
    <source>
        <strain evidence="11">Ex8</strain>
    </source>
</reference>
<evidence type="ECO:0000256" key="1">
    <source>
        <dbReference type="ARBA" id="ARBA00008184"/>
    </source>
</evidence>
<dbReference type="AlphaFoldDB" id="A0AAN6IUX8"/>